<dbReference type="InterPro" id="IPR017453">
    <property type="entry name" value="GCV_H_sub"/>
</dbReference>
<feature type="domain" description="Lipoyl-binding" evidence="4">
    <location>
        <begin position="22"/>
        <end position="104"/>
    </location>
</feature>
<dbReference type="EMBL" id="JAAXKY010000012">
    <property type="protein sequence ID" value="NMH76685.1"/>
    <property type="molecule type" value="Genomic_DNA"/>
</dbReference>
<dbReference type="NCBIfam" id="TIGR00527">
    <property type="entry name" value="gcvH"/>
    <property type="match status" value="1"/>
</dbReference>
<dbReference type="CDD" id="cd06848">
    <property type="entry name" value="GCS_H"/>
    <property type="match status" value="1"/>
</dbReference>
<dbReference type="NCBIfam" id="NF002270">
    <property type="entry name" value="PRK01202.1"/>
    <property type="match status" value="1"/>
</dbReference>
<sequence length="128" mass="13403">MIPEDLRYTEAHEWVRDLGDGVVRIGITDHAQSQLGDVVFVQLPSVGDSVAAGGVVGEVESTKSVSDIYAPVSGTVVAVNESLENSPELINSGPYQAGWMIDVRLADDASEAPEGLLDAAAYSELTGS</sequence>
<feature type="modified residue" description="N6-lipoyllysine" evidence="3">
    <location>
        <position position="63"/>
    </location>
</feature>
<accession>A0ABX1RC44</accession>
<keyword evidence="6" id="KW-1185">Reference proteome</keyword>
<dbReference type="Gene3D" id="2.40.50.100">
    <property type="match status" value="1"/>
</dbReference>
<evidence type="ECO:0000256" key="3">
    <source>
        <dbReference type="HAMAP-Rule" id="MF_00272"/>
    </source>
</evidence>
<evidence type="ECO:0000313" key="6">
    <source>
        <dbReference type="Proteomes" id="UP001296706"/>
    </source>
</evidence>
<dbReference type="PROSITE" id="PS50968">
    <property type="entry name" value="BIOTINYL_LIPOYL"/>
    <property type="match status" value="1"/>
</dbReference>
<comment type="cofactor">
    <cofactor evidence="3">
        <name>(R)-lipoate</name>
        <dbReference type="ChEBI" id="CHEBI:83088"/>
    </cofactor>
    <text evidence="3">Binds 1 lipoyl cofactor covalently.</text>
</comment>
<comment type="function">
    <text evidence="3">The glycine cleavage system catalyzes the degradation of glycine. The H protein shuttles the methylamine group of glycine from the P protein to the T protein.</text>
</comment>
<dbReference type="RefSeq" id="WP_169394765.1">
    <property type="nucleotide sequence ID" value="NZ_BAAAJH010000032.1"/>
</dbReference>
<dbReference type="PROSITE" id="PS00189">
    <property type="entry name" value="LIPOYL"/>
    <property type="match status" value="1"/>
</dbReference>
<dbReference type="HAMAP" id="MF_00272">
    <property type="entry name" value="GcvH"/>
    <property type="match status" value="1"/>
</dbReference>
<dbReference type="Pfam" id="PF01597">
    <property type="entry name" value="GCV_H"/>
    <property type="match status" value="1"/>
</dbReference>
<evidence type="ECO:0000259" key="4">
    <source>
        <dbReference type="PROSITE" id="PS50968"/>
    </source>
</evidence>
<comment type="similarity">
    <text evidence="1 3">Belongs to the GcvH family.</text>
</comment>
<organism evidence="5 6">
    <name type="scientific">Pseudonocardia xinjiangensis</name>
    <dbReference type="NCBI Taxonomy" id="75289"/>
    <lineage>
        <taxon>Bacteria</taxon>
        <taxon>Bacillati</taxon>
        <taxon>Actinomycetota</taxon>
        <taxon>Actinomycetes</taxon>
        <taxon>Pseudonocardiales</taxon>
        <taxon>Pseudonocardiaceae</taxon>
        <taxon>Pseudonocardia</taxon>
    </lineage>
</organism>
<evidence type="ECO:0000256" key="1">
    <source>
        <dbReference type="ARBA" id="ARBA00009249"/>
    </source>
</evidence>
<proteinExistence type="inferred from homology"/>
<comment type="subunit">
    <text evidence="3">The glycine cleavage system is composed of four proteins: P, T, L and H.</text>
</comment>
<keyword evidence="2 3" id="KW-0450">Lipoyl</keyword>
<comment type="caution">
    <text evidence="5">The sequence shown here is derived from an EMBL/GenBank/DDBJ whole genome shotgun (WGS) entry which is preliminary data.</text>
</comment>
<protein>
    <recommendedName>
        <fullName evidence="3">Glycine cleavage system H protein</fullName>
    </recommendedName>
</protein>
<evidence type="ECO:0000256" key="2">
    <source>
        <dbReference type="ARBA" id="ARBA00022823"/>
    </source>
</evidence>
<gene>
    <name evidence="3 5" type="primary">gcvH</name>
    <name evidence="5" type="ORF">HF577_06170</name>
</gene>
<dbReference type="InterPro" id="IPR033753">
    <property type="entry name" value="GCV_H/Fam206"/>
</dbReference>
<dbReference type="Proteomes" id="UP001296706">
    <property type="component" value="Unassembled WGS sequence"/>
</dbReference>
<dbReference type="PANTHER" id="PTHR11715:SF3">
    <property type="entry name" value="GLYCINE CLEAVAGE SYSTEM H PROTEIN-RELATED"/>
    <property type="match status" value="1"/>
</dbReference>
<dbReference type="InterPro" id="IPR011053">
    <property type="entry name" value="Single_hybrid_motif"/>
</dbReference>
<dbReference type="InterPro" id="IPR000089">
    <property type="entry name" value="Biotin_lipoyl"/>
</dbReference>
<evidence type="ECO:0000313" key="5">
    <source>
        <dbReference type="EMBL" id="NMH76685.1"/>
    </source>
</evidence>
<dbReference type="SUPFAM" id="SSF51230">
    <property type="entry name" value="Single hybrid motif"/>
    <property type="match status" value="1"/>
</dbReference>
<dbReference type="InterPro" id="IPR002930">
    <property type="entry name" value="GCV_H"/>
</dbReference>
<dbReference type="PANTHER" id="PTHR11715">
    <property type="entry name" value="GLYCINE CLEAVAGE SYSTEM H PROTEIN"/>
    <property type="match status" value="1"/>
</dbReference>
<reference evidence="5 6" key="1">
    <citation type="submission" date="2020-04" db="EMBL/GenBank/DDBJ databases">
        <authorList>
            <person name="Klaysubun C."/>
            <person name="Duangmal K."/>
            <person name="Lipun K."/>
        </authorList>
    </citation>
    <scope>NUCLEOTIDE SEQUENCE [LARGE SCALE GENOMIC DNA]</scope>
    <source>
        <strain evidence="5 6">JCM 11839</strain>
    </source>
</reference>
<dbReference type="InterPro" id="IPR003016">
    <property type="entry name" value="2-oxoA_DH_lipoyl-BS"/>
</dbReference>
<name>A0ABX1RC44_9PSEU</name>